<dbReference type="PANTHER" id="PTHR30097:SF15">
    <property type="entry name" value="CATION EFFLUX SYSTEM PROTEIN CUSB"/>
    <property type="match status" value="1"/>
</dbReference>
<accession>A0ABP8NQE7</accession>
<comment type="similarity">
    <text evidence="1">Belongs to the membrane fusion protein (MFP) (TC 8.A.1) family.</text>
</comment>
<keyword evidence="2" id="KW-0813">Transport</keyword>
<dbReference type="InterPro" id="IPR051909">
    <property type="entry name" value="MFP_Cation_Efflux"/>
</dbReference>
<evidence type="ECO:0000259" key="5">
    <source>
        <dbReference type="Pfam" id="PF25919"/>
    </source>
</evidence>
<dbReference type="InterPro" id="IPR058649">
    <property type="entry name" value="CzcB_C"/>
</dbReference>
<evidence type="ECO:0000313" key="8">
    <source>
        <dbReference type="EMBL" id="GAA4469681.1"/>
    </source>
</evidence>
<evidence type="ECO:0000259" key="7">
    <source>
        <dbReference type="Pfam" id="PF25975"/>
    </source>
</evidence>
<evidence type="ECO:0008006" key="10">
    <source>
        <dbReference type="Google" id="ProtNLM"/>
    </source>
</evidence>
<dbReference type="InterPro" id="IPR058791">
    <property type="entry name" value="3HB_CusB"/>
</dbReference>
<feature type="domain" description="CzcB-like C-terminal circularly permuted SH3-like" evidence="7">
    <location>
        <begin position="280"/>
        <end position="339"/>
    </location>
</feature>
<evidence type="ECO:0000259" key="6">
    <source>
        <dbReference type="Pfam" id="PF25954"/>
    </source>
</evidence>
<dbReference type="Proteomes" id="UP001500840">
    <property type="component" value="Unassembled WGS sequence"/>
</dbReference>
<name>A0ABP8NQE7_9BACT</name>
<dbReference type="Pfam" id="PF11827">
    <property type="entry name" value="DUF3347"/>
    <property type="match status" value="1"/>
</dbReference>
<dbReference type="Pfam" id="PF25975">
    <property type="entry name" value="CzcB_C"/>
    <property type="match status" value="1"/>
</dbReference>
<dbReference type="InterPro" id="IPR006143">
    <property type="entry name" value="RND_pump_MFP"/>
</dbReference>
<reference evidence="9" key="1">
    <citation type="journal article" date="2019" name="Int. J. Syst. Evol. Microbiol.">
        <title>The Global Catalogue of Microorganisms (GCM) 10K type strain sequencing project: providing services to taxonomists for standard genome sequencing and annotation.</title>
        <authorList>
            <consortium name="The Broad Institute Genomics Platform"/>
            <consortium name="The Broad Institute Genome Sequencing Center for Infectious Disease"/>
            <person name="Wu L."/>
            <person name="Ma J."/>
        </authorList>
    </citation>
    <scope>NUCLEOTIDE SEQUENCE [LARGE SCALE GENOMIC DNA]</scope>
    <source>
        <strain evidence="9">JCM 17759</strain>
    </source>
</reference>
<dbReference type="InterPro" id="IPR058790">
    <property type="entry name" value="BSH_CusB"/>
</dbReference>
<feature type="domain" description="CusB-like barrel-sandwich hybrid" evidence="5">
    <location>
        <begin position="74"/>
        <end position="191"/>
    </location>
</feature>
<dbReference type="Gene3D" id="2.40.30.170">
    <property type="match status" value="1"/>
</dbReference>
<evidence type="ECO:0000256" key="2">
    <source>
        <dbReference type="ARBA" id="ARBA00022448"/>
    </source>
</evidence>
<feature type="domain" description="DUF3347" evidence="3">
    <location>
        <begin position="389"/>
        <end position="478"/>
    </location>
</feature>
<protein>
    <recommendedName>
        <fullName evidence="10">Cation efflux system protein CusB</fullName>
    </recommendedName>
</protein>
<organism evidence="8 9">
    <name type="scientific">Novipirellula rosea</name>
    <dbReference type="NCBI Taxonomy" id="1031540"/>
    <lineage>
        <taxon>Bacteria</taxon>
        <taxon>Pseudomonadati</taxon>
        <taxon>Planctomycetota</taxon>
        <taxon>Planctomycetia</taxon>
        <taxon>Pirellulales</taxon>
        <taxon>Pirellulaceae</taxon>
        <taxon>Novipirellula</taxon>
    </lineage>
</organism>
<dbReference type="PANTHER" id="PTHR30097">
    <property type="entry name" value="CATION EFFLUX SYSTEM PROTEIN CUSB"/>
    <property type="match status" value="1"/>
</dbReference>
<dbReference type="Gene3D" id="2.40.50.100">
    <property type="match status" value="1"/>
</dbReference>
<dbReference type="InterPro" id="IPR021782">
    <property type="entry name" value="DUF3347"/>
</dbReference>
<evidence type="ECO:0000259" key="3">
    <source>
        <dbReference type="Pfam" id="PF11827"/>
    </source>
</evidence>
<keyword evidence="9" id="KW-1185">Reference proteome</keyword>
<dbReference type="Gene3D" id="2.40.420.20">
    <property type="match status" value="1"/>
</dbReference>
<feature type="domain" description="CusB-like three alpha-helical bundle" evidence="4">
    <location>
        <begin position="107"/>
        <end position="157"/>
    </location>
</feature>
<dbReference type="EMBL" id="BAABGA010000107">
    <property type="protein sequence ID" value="GAA4469681.1"/>
    <property type="molecule type" value="Genomic_DNA"/>
</dbReference>
<dbReference type="InterPro" id="IPR058792">
    <property type="entry name" value="Beta-barrel_RND_2"/>
</dbReference>
<comment type="caution">
    <text evidence="8">The sequence shown here is derived from an EMBL/GenBank/DDBJ whole genome shotgun (WGS) entry which is preliminary data.</text>
</comment>
<dbReference type="Pfam" id="PF25919">
    <property type="entry name" value="BSH_CusB"/>
    <property type="match status" value="1"/>
</dbReference>
<sequence>MHPWVILPEPGLCPICHMDLTPLDPAKLTGEIVIDPVVVQNIGVRLTPVTTGPLTKEIRTVGTITYDETATKDVNTKISGWIEQLDVDETGVQVKQGEPLFELYSPELYQAQEEYLVALNSRSQLSRNLLDDSRTKLEFFDIGPDQIKELEKRGKAKRTLTVTSPHTGIVIDKNAKEGMKIEPGMRVYQIADLSKVWVMATLYEYQLPYVKVGQPVVMTLEYLPNETFEGKVAYIYPYLQKESRQVKVRIEFANPDGVLKPGMFATLQLANTLDQQAVLAPREAIIATGTRKVAFVSLGAGKFEPRNVETGIETQKGLIEIRSGLKPGEEVVVSGQFLLDSESKMRSALAKMVRGDMASDQIPGGSTAVKTASTIRVPNAVTTQLSRLLNGYFAIGDSLAANSLKSLTASTTEISNSLAAMVDVPLTEAPDFWNKSSETVAIRAKAEQLAQATDLEAARVIYASLSQPMAELVKQIGVPNSFGQPIEAMTCPMYPPKVGGAVWLQPTGSARNPYMGLEMLRCVGDRTTLPVANTDSPSSDQAKLTDAVQSKVDALAVAYLELQRLLFENQTKGAQASLERIRQTATELQDVEDEALRSAAANVAKEAATPPAGLPAMRAAYKSLSAAMITLVSRVAPSSKAVPELREATCPMVDASWLQTSATVQNPYYGQGDAMADCGTVEKVFTTNR</sequence>
<feature type="domain" description="CusB-like beta-barrel" evidence="6">
    <location>
        <begin position="195"/>
        <end position="271"/>
    </location>
</feature>
<dbReference type="SUPFAM" id="SSF111369">
    <property type="entry name" value="HlyD-like secretion proteins"/>
    <property type="match status" value="1"/>
</dbReference>
<evidence type="ECO:0000313" key="9">
    <source>
        <dbReference type="Proteomes" id="UP001500840"/>
    </source>
</evidence>
<evidence type="ECO:0000256" key="1">
    <source>
        <dbReference type="ARBA" id="ARBA00009477"/>
    </source>
</evidence>
<dbReference type="NCBIfam" id="TIGR01730">
    <property type="entry name" value="RND_mfp"/>
    <property type="match status" value="1"/>
</dbReference>
<dbReference type="Pfam" id="PF25869">
    <property type="entry name" value="3HB_CusB"/>
    <property type="match status" value="1"/>
</dbReference>
<evidence type="ECO:0000259" key="4">
    <source>
        <dbReference type="Pfam" id="PF25869"/>
    </source>
</evidence>
<gene>
    <name evidence="8" type="ORF">GCM10023156_62090</name>
</gene>
<dbReference type="Pfam" id="PF25954">
    <property type="entry name" value="Beta-barrel_RND_2"/>
    <property type="match status" value="1"/>
</dbReference>
<proteinExistence type="inferred from homology"/>